<proteinExistence type="predicted"/>
<organism evidence="2 3">
    <name type="scientific">Prorocentrum cordatum</name>
    <dbReference type="NCBI Taxonomy" id="2364126"/>
    <lineage>
        <taxon>Eukaryota</taxon>
        <taxon>Sar</taxon>
        <taxon>Alveolata</taxon>
        <taxon>Dinophyceae</taxon>
        <taxon>Prorocentrales</taxon>
        <taxon>Prorocentraceae</taxon>
        <taxon>Prorocentrum</taxon>
    </lineage>
</organism>
<keyword evidence="1" id="KW-1133">Transmembrane helix</keyword>
<dbReference type="Proteomes" id="UP001189429">
    <property type="component" value="Unassembled WGS sequence"/>
</dbReference>
<reference evidence="2" key="1">
    <citation type="submission" date="2023-10" db="EMBL/GenBank/DDBJ databases">
        <authorList>
            <person name="Chen Y."/>
            <person name="Shah S."/>
            <person name="Dougan E. K."/>
            <person name="Thang M."/>
            <person name="Chan C."/>
        </authorList>
    </citation>
    <scope>NUCLEOTIDE SEQUENCE [LARGE SCALE GENOMIC DNA]</scope>
</reference>
<feature type="transmembrane region" description="Helical" evidence="1">
    <location>
        <begin position="61"/>
        <end position="82"/>
    </location>
</feature>
<evidence type="ECO:0000256" key="1">
    <source>
        <dbReference type="SAM" id="Phobius"/>
    </source>
</evidence>
<protein>
    <recommendedName>
        <fullName evidence="4">Cation-transporting P-type ATPase C-terminal domain-containing protein</fullName>
    </recommendedName>
</protein>
<name>A0ABN9X6F5_9DINO</name>
<keyword evidence="1" id="KW-0472">Membrane</keyword>
<sequence length="113" mass="12696">MQEDDLVDTGCVVKSMGCVAKNMPLMVRTFAYLTLLPQLLNLASVFLPIEFQAHCGTNTNLKFLTLLIFLVWVFQIVLGVSVKRARPLPPWLFQAQRKGLMSTLCYPVRVIGP</sequence>
<keyword evidence="1" id="KW-0812">Transmembrane</keyword>
<dbReference type="EMBL" id="CAUYUJ010019975">
    <property type="protein sequence ID" value="CAK0894990.1"/>
    <property type="molecule type" value="Genomic_DNA"/>
</dbReference>
<evidence type="ECO:0008006" key="4">
    <source>
        <dbReference type="Google" id="ProtNLM"/>
    </source>
</evidence>
<gene>
    <name evidence="2" type="ORF">PCOR1329_LOCUS73878</name>
</gene>
<comment type="caution">
    <text evidence="2">The sequence shown here is derived from an EMBL/GenBank/DDBJ whole genome shotgun (WGS) entry which is preliminary data.</text>
</comment>
<evidence type="ECO:0000313" key="2">
    <source>
        <dbReference type="EMBL" id="CAK0894990.1"/>
    </source>
</evidence>
<keyword evidence="3" id="KW-1185">Reference proteome</keyword>
<feature type="transmembrane region" description="Helical" evidence="1">
    <location>
        <begin position="30"/>
        <end position="49"/>
    </location>
</feature>
<accession>A0ABN9X6F5</accession>
<evidence type="ECO:0000313" key="3">
    <source>
        <dbReference type="Proteomes" id="UP001189429"/>
    </source>
</evidence>